<organism evidence="2 3">
    <name type="scientific">Reticulomyxa filosa</name>
    <dbReference type="NCBI Taxonomy" id="46433"/>
    <lineage>
        <taxon>Eukaryota</taxon>
        <taxon>Sar</taxon>
        <taxon>Rhizaria</taxon>
        <taxon>Retaria</taxon>
        <taxon>Foraminifera</taxon>
        <taxon>Monothalamids</taxon>
        <taxon>Reticulomyxidae</taxon>
        <taxon>Reticulomyxa</taxon>
    </lineage>
</organism>
<keyword evidence="3" id="KW-1185">Reference proteome</keyword>
<name>X6MVH0_RETFI</name>
<keyword evidence="1" id="KW-1133">Transmembrane helix</keyword>
<reference evidence="2 3" key="1">
    <citation type="journal article" date="2013" name="Curr. Biol.">
        <title>The Genome of the Foraminiferan Reticulomyxa filosa.</title>
        <authorList>
            <person name="Glockner G."/>
            <person name="Hulsmann N."/>
            <person name="Schleicher M."/>
            <person name="Noegel A.A."/>
            <person name="Eichinger L."/>
            <person name="Gallinger C."/>
            <person name="Pawlowski J."/>
            <person name="Sierra R."/>
            <person name="Euteneuer U."/>
            <person name="Pillet L."/>
            <person name="Moustafa A."/>
            <person name="Platzer M."/>
            <person name="Groth M."/>
            <person name="Szafranski K."/>
            <person name="Schliwa M."/>
        </authorList>
    </citation>
    <scope>NUCLEOTIDE SEQUENCE [LARGE SCALE GENOMIC DNA]</scope>
</reference>
<gene>
    <name evidence="2" type="ORF">RFI_19320</name>
</gene>
<feature type="transmembrane region" description="Helical" evidence="1">
    <location>
        <begin position="6"/>
        <end position="31"/>
    </location>
</feature>
<keyword evidence="1" id="KW-0472">Membrane</keyword>
<dbReference type="Proteomes" id="UP000023152">
    <property type="component" value="Unassembled WGS sequence"/>
</dbReference>
<sequence>MINIISFFGYILTTLSFFAICQSLCNLLNLYNQGKKSLQRNVCDLVSMSTTKCTFVKQQDAKNTLLHIFQKNVSVRQKKRTNLILCELVIVLKLNSITDTFSESAAPQKKVRLTNYHSNIANIRGKNSFSISFANFKKKSFFF</sequence>
<evidence type="ECO:0000313" key="2">
    <source>
        <dbReference type="EMBL" id="ETO17983.1"/>
    </source>
</evidence>
<proteinExistence type="predicted"/>
<comment type="caution">
    <text evidence="2">The sequence shown here is derived from an EMBL/GenBank/DDBJ whole genome shotgun (WGS) entry which is preliminary data.</text>
</comment>
<evidence type="ECO:0008006" key="4">
    <source>
        <dbReference type="Google" id="ProtNLM"/>
    </source>
</evidence>
<dbReference type="EMBL" id="ASPP01015672">
    <property type="protein sequence ID" value="ETO17983.1"/>
    <property type="molecule type" value="Genomic_DNA"/>
</dbReference>
<evidence type="ECO:0000256" key="1">
    <source>
        <dbReference type="SAM" id="Phobius"/>
    </source>
</evidence>
<accession>X6MVH0</accession>
<evidence type="ECO:0000313" key="3">
    <source>
        <dbReference type="Proteomes" id="UP000023152"/>
    </source>
</evidence>
<dbReference type="AlphaFoldDB" id="X6MVH0"/>
<keyword evidence="1" id="KW-0812">Transmembrane</keyword>
<protein>
    <recommendedName>
        <fullName evidence="4">Transmembrane protein</fullName>
    </recommendedName>
</protein>